<organism evidence="1 2">
    <name type="scientific">Pseudomonas yamanorum</name>
    <dbReference type="NCBI Taxonomy" id="515393"/>
    <lineage>
        <taxon>Bacteria</taxon>
        <taxon>Pseudomonadati</taxon>
        <taxon>Pseudomonadota</taxon>
        <taxon>Gammaproteobacteria</taxon>
        <taxon>Pseudomonadales</taxon>
        <taxon>Pseudomonadaceae</taxon>
        <taxon>Pseudomonas</taxon>
    </lineage>
</organism>
<dbReference type="RefSeq" id="WP_177026709.1">
    <property type="nucleotide sequence ID" value="NZ_JACAQR010000029.1"/>
</dbReference>
<dbReference type="EMBL" id="JACAQR010000029">
    <property type="protein sequence ID" value="NWD44213.1"/>
    <property type="molecule type" value="Genomic_DNA"/>
</dbReference>
<evidence type="ECO:0000313" key="1">
    <source>
        <dbReference type="EMBL" id="NWD44213.1"/>
    </source>
</evidence>
<reference evidence="1 2" key="1">
    <citation type="submission" date="2020-04" db="EMBL/GenBank/DDBJ databases">
        <title>Molecular characterization of pseudomonads from Agaricus bisporus reveal novel blotch 2 pathogens in Western Europe.</title>
        <authorList>
            <person name="Taparia T."/>
            <person name="Krijger M."/>
            <person name="Haynes E."/>
            <person name="Elpinstone J.G."/>
            <person name="Noble R."/>
            <person name="Van Der Wolf J."/>
        </authorList>
    </citation>
    <scope>NUCLEOTIDE SEQUENCE [LARGE SCALE GENOMIC DNA]</scope>
    <source>
        <strain evidence="1 2">IPO3753</strain>
    </source>
</reference>
<evidence type="ECO:0000313" key="2">
    <source>
        <dbReference type="Proteomes" id="UP000546584"/>
    </source>
</evidence>
<gene>
    <name evidence="1" type="ORF">HX826_20245</name>
</gene>
<sequence length="219" mass="24776">MAFNSGSIAWPDKLYRYMNDPDHVDQFVSGKIYLSTLDKCRRHENKQQRDVGEGMQTYNSGAPITGDISNPEFAYVAAMSGIEMDETCKNNTITNNTVVRSTDGYVLCMTSGFAEEKLTDDFGKHCAEINNPEAFFLLLNAELLRRWQTGQGQFGPIVYRQRHFTGTQQAPGRPAFVKPPDQYEDQQEFRFFWPGPRGQFVSPGSFTVPGLAEFCRKIA</sequence>
<accession>A0AAJ3LID6</accession>
<dbReference type="Proteomes" id="UP000546584">
    <property type="component" value="Unassembled WGS sequence"/>
</dbReference>
<dbReference type="AlphaFoldDB" id="A0AAJ3LID6"/>
<proteinExistence type="predicted"/>
<protein>
    <submittedName>
        <fullName evidence="1">Uncharacterized protein</fullName>
    </submittedName>
</protein>
<name>A0AAJ3LID6_9PSED</name>
<comment type="caution">
    <text evidence="1">The sequence shown here is derived from an EMBL/GenBank/DDBJ whole genome shotgun (WGS) entry which is preliminary data.</text>
</comment>